<dbReference type="Proteomes" id="UP001597042">
    <property type="component" value="Unassembled WGS sequence"/>
</dbReference>
<evidence type="ECO:0000313" key="3">
    <source>
        <dbReference type="Proteomes" id="UP001597042"/>
    </source>
</evidence>
<keyword evidence="1" id="KW-0812">Transmembrane</keyword>
<dbReference type="RefSeq" id="WP_378749452.1">
    <property type="nucleotide sequence ID" value="NZ_JBHSSV010000001.1"/>
</dbReference>
<reference evidence="3" key="1">
    <citation type="journal article" date="2019" name="Int. J. Syst. Evol. Microbiol.">
        <title>The Global Catalogue of Microorganisms (GCM) 10K type strain sequencing project: providing services to taxonomists for standard genome sequencing and annotation.</title>
        <authorList>
            <consortium name="The Broad Institute Genomics Platform"/>
            <consortium name="The Broad Institute Genome Sequencing Center for Infectious Disease"/>
            <person name="Wu L."/>
            <person name="Ma J."/>
        </authorList>
    </citation>
    <scope>NUCLEOTIDE SEQUENCE [LARGE SCALE GENOMIC DNA]</scope>
    <source>
        <strain evidence="3">CCUG 50754</strain>
    </source>
</reference>
<sequence>MAMTPEQRDAHLRVRLATLETEIAELSRQRLVRPGLQDARLHARQSDLESEAELVRVALGHSEPAAPGAQWVWWLVLTAAVGVVIALAVAMD</sequence>
<gene>
    <name evidence="2" type="ORF">ACFQZV_10915</name>
</gene>
<proteinExistence type="predicted"/>
<feature type="transmembrane region" description="Helical" evidence="1">
    <location>
        <begin position="71"/>
        <end position="91"/>
    </location>
</feature>
<comment type="caution">
    <text evidence="2">The sequence shown here is derived from an EMBL/GenBank/DDBJ whole genome shotgun (WGS) entry which is preliminary data.</text>
</comment>
<keyword evidence="1" id="KW-0472">Membrane</keyword>
<evidence type="ECO:0000313" key="2">
    <source>
        <dbReference type="EMBL" id="MFD0781804.1"/>
    </source>
</evidence>
<keyword evidence="3" id="KW-1185">Reference proteome</keyword>
<evidence type="ECO:0000256" key="1">
    <source>
        <dbReference type="SAM" id="Phobius"/>
    </source>
</evidence>
<protein>
    <recommendedName>
        <fullName evidence="4">DUF3618 domain-containing protein</fullName>
    </recommendedName>
</protein>
<name>A0ABW2ZU77_9MICO</name>
<evidence type="ECO:0008006" key="4">
    <source>
        <dbReference type="Google" id="ProtNLM"/>
    </source>
</evidence>
<organism evidence="2 3">
    <name type="scientific">Microbacterium koreense</name>
    <dbReference type="NCBI Taxonomy" id="323761"/>
    <lineage>
        <taxon>Bacteria</taxon>
        <taxon>Bacillati</taxon>
        <taxon>Actinomycetota</taxon>
        <taxon>Actinomycetes</taxon>
        <taxon>Micrococcales</taxon>
        <taxon>Microbacteriaceae</taxon>
        <taxon>Microbacterium</taxon>
    </lineage>
</organism>
<accession>A0ABW2ZU77</accession>
<dbReference type="EMBL" id="JBHTIM010000001">
    <property type="protein sequence ID" value="MFD0781804.1"/>
    <property type="molecule type" value="Genomic_DNA"/>
</dbReference>
<keyword evidence="1" id="KW-1133">Transmembrane helix</keyword>